<dbReference type="InterPro" id="IPR010071">
    <property type="entry name" value="AA_adenyl_dom"/>
</dbReference>
<dbReference type="Pfam" id="PF00501">
    <property type="entry name" value="AMP-binding"/>
    <property type="match status" value="1"/>
</dbReference>
<dbReference type="InterPro" id="IPR045851">
    <property type="entry name" value="AMP-bd_C_sf"/>
</dbReference>
<evidence type="ECO:0000313" key="2">
    <source>
        <dbReference type="EMBL" id="HJC33785.1"/>
    </source>
</evidence>
<accession>A0A9D2NMC2</accession>
<dbReference type="NCBIfam" id="TIGR01733">
    <property type="entry name" value="AA-adenyl-dom"/>
    <property type="match status" value="1"/>
</dbReference>
<dbReference type="PANTHER" id="PTHR45527">
    <property type="entry name" value="NONRIBOSOMAL PEPTIDE SYNTHETASE"/>
    <property type="match status" value="1"/>
</dbReference>
<dbReference type="GO" id="GO:0044550">
    <property type="term" value="P:secondary metabolite biosynthetic process"/>
    <property type="evidence" value="ECO:0007669"/>
    <property type="project" value="TreeGrafter"/>
</dbReference>
<name>A0A9D2NMC2_9FIRM</name>
<dbReference type="Gene3D" id="3.30.300.30">
    <property type="match status" value="1"/>
</dbReference>
<evidence type="ECO:0000313" key="3">
    <source>
        <dbReference type="Proteomes" id="UP000823890"/>
    </source>
</evidence>
<dbReference type="GO" id="GO:0043041">
    <property type="term" value="P:amino acid activation for nonribosomal peptide biosynthetic process"/>
    <property type="evidence" value="ECO:0007669"/>
    <property type="project" value="TreeGrafter"/>
</dbReference>
<dbReference type="InterPro" id="IPR000873">
    <property type="entry name" value="AMP-dep_synth/lig_dom"/>
</dbReference>
<dbReference type="CDD" id="cd05930">
    <property type="entry name" value="A_NRPS"/>
    <property type="match status" value="1"/>
</dbReference>
<dbReference type="SUPFAM" id="SSF56801">
    <property type="entry name" value="Acetyl-CoA synthetase-like"/>
    <property type="match status" value="1"/>
</dbReference>
<organism evidence="2 3">
    <name type="scientific">Candidatus Mediterraneibacter faecipullorum</name>
    <dbReference type="NCBI Taxonomy" id="2838670"/>
    <lineage>
        <taxon>Bacteria</taxon>
        <taxon>Bacillati</taxon>
        <taxon>Bacillota</taxon>
        <taxon>Clostridia</taxon>
        <taxon>Lachnospirales</taxon>
        <taxon>Lachnospiraceae</taxon>
        <taxon>Mediterraneibacter</taxon>
    </lineage>
</organism>
<dbReference type="GO" id="GO:0005737">
    <property type="term" value="C:cytoplasm"/>
    <property type="evidence" value="ECO:0007669"/>
    <property type="project" value="TreeGrafter"/>
</dbReference>
<proteinExistence type="predicted"/>
<dbReference type="EMBL" id="DWWO01000051">
    <property type="protein sequence ID" value="HJC33785.1"/>
    <property type="molecule type" value="Genomic_DNA"/>
</dbReference>
<dbReference type="Gene3D" id="3.40.50.12780">
    <property type="entry name" value="N-terminal domain of ligase-like"/>
    <property type="match status" value="1"/>
</dbReference>
<evidence type="ECO:0000259" key="1">
    <source>
        <dbReference type="Pfam" id="PF00501"/>
    </source>
</evidence>
<protein>
    <submittedName>
        <fullName evidence="2">Amino acid adenylation domain-containing protein</fullName>
    </submittedName>
</protein>
<dbReference type="Proteomes" id="UP000823890">
    <property type="component" value="Unassembled WGS sequence"/>
</dbReference>
<dbReference type="AlphaFoldDB" id="A0A9D2NMC2"/>
<dbReference type="GO" id="GO:0031177">
    <property type="term" value="F:phosphopantetheine binding"/>
    <property type="evidence" value="ECO:0007669"/>
    <property type="project" value="TreeGrafter"/>
</dbReference>
<reference evidence="2" key="2">
    <citation type="submission" date="2021-04" db="EMBL/GenBank/DDBJ databases">
        <authorList>
            <person name="Gilroy R."/>
        </authorList>
    </citation>
    <scope>NUCLEOTIDE SEQUENCE</scope>
    <source>
        <strain evidence="2">ChiW19-954</strain>
    </source>
</reference>
<sequence length="512" mass="58004">MTIISQIKQKNNILDYLEETEEKYRYNTAVSDGEESLTWHELIVMAKKTGCGISRITQPGSPVPVMMEKSPITLAVMLGAVYAGCFYVPVNPDNPPERLEKIFQTLESEIIIADRKSREFLMSQNSSCKIILAEDLLQEDVNAGRLAAIREKSRETDILYGLFTSGSTGTPKAVAVSHGAVLRFIGHFTEIFGISQEDVIGNQAPFDFDVSVKDIYSSVMTGAELVLIPKEYFSTPPRLLDYLCERKVTTLTWAVSALTLVSSLKGLKYRIPEHVDKIMFSGEAMPPKQLRMWQEALPNARFVNLYGPTEITCNCTYYPVVRMYEDGEKIPIGNAFPGRKVFLLDEEDHEIAAFGRQGEICVAGESLAQGYYRNEEQTKKQFVMYPVSGGEPQRIYRTGDMGYYDEEGRFVFAGRKDFQIKHMGHRIELEEIESAMNAVESVQRSCCIFHEEKNRITGFYMGEIEPAEIRKKLKEKLPVYMVPPKLIRMQVMPLNKNGKTDRGYLKRMAAQA</sequence>
<dbReference type="InterPro" id="IPR042099">
    <property type="entry name" value="ANL_N_sf"/>
</dbReference>
<feature type="domain" description="AMP-dependent synthetase/ligase" evidence="1">
    <location>
        <begin position="18"/>
        <end position="372"/>
    </location>
</feature>
<comment type="caution">
    <text evidence="2">The sequence shown here is derived from an EMBL/GenBank/DDBJ whole genome shotgun (WGS) entry which is preliminary data.</text>
</comment>
<reference evidence="2" key="1">
    <citation type="journal article" date="2021" name="PeerJ">
        <title>Extensive microbial diversity within the chicken gut microbiome revealed by metagenomics and culture.</title>
        <authorList>
            <person name="Gilroy R."/>
            <person name="Ravi A."/>
            <person name="Getino M."/>
            <person name="Pursley I."/>
            <person name="Horton D.L."/>
            <person name="Alikhan N.F."/>
            <person name="Baker D."/>
            <person name="Gharbi K."/>
            <person name="Hall N."/>
            <person name="Watson M."/>
            <person name="Adriaenssens E.M."/>
            <person name="Foster-Nyarko E."/>
            <person name="Jarju S."/>
            <person name="Secka A."/>
            <person name="Antonio M."/>
            <person name="Oren A."/>
            <person name="Chaudhuri R.R."/>
            <person name="La Ragione R."/>
            <person name="Hildebrand F."/>
            <person name="Pallen M.J."/>
        </authorList>
    </citation>
    <scope>NUCLEOTIDE SEQUENCE</scope>
    <source>
        <strain evidence="2">ChiW19-954</strain>
    </source>
</reference>
<gene>
    <name evidence="2" type="ORF">H9758_04240</name>
</gene>
<dbReference type="PANTHER" id="PTHR45527:SF1">
    <property type="entry name" value="FATTY ACID SYNTHASE"/>
    <property type="match status" value="1"/>
</dbReference>